<evidence type="ECO:0000313" key="2">
    <source>
        <dbReference type="EMBL" id="BAT88864.1"/>
    </source>
</evidence>
<dbReference type="EMBL" id="AP015038">
    <property type="protein sequence ID" value="BAT88864.1"/>
    <property type="molecule type" value="Genomic_DNA"/>
</dbReference>
<sequence>MVRGNGGSADQLQLAGLEKRELASFLLPTLRKKKPKRVWGLASGCQGKVFTSTPLSLFNCFFYALSICLFAYWLFRFFLYFFSICLTIIISVL</sequence>
<gene>
    <name evidence="2" type="primary">Vigan.05G249800</name>
    <name evidence="2" type="ORF">VIGAN_05249800</name>
</gene>
<feature type="non-terminal residue" evidence="2">
    <location>
        <position position="93"/>
    </location>
</feature>
<dbReference type="AlphaFoldDB" id="A0A0S3S7T8"/>
<feature type="transmembrane region" description="Helical" evidence="1">
    <location>
        <begin position="61"/>
        <end position="90"/>
    </location>
</feature>
<name>A0A0S3S7T8_PHAAN</name>
<accession>A0A0S3S7T8</accession>
<protein>
    <submittedName>
        <fullName evidence="2">Uncharacterized protein</fullName>
    </submittedName>
</protein>
<reference evidence="2 3" key="1">
    <citation type="journal article" date="2015" name="Sci. Rep.">
        <title>The power of single molecule real-time sequencing technology in the de novo assembly of a eukaryotic genome.</title>
        <authorList>
            <person name="Sakai H."/>
            <person name="Naito K."/>
            <person name="Ogiso-Tanaka E."/>
            <person name="Takahashi Y."/>
            <person name="Iseki K."/>
            <person name="Muto C."/>
            <person name="Satou K."/>
            <person name="Teruya K."/>
            <person name="Shiroma A."/>
            <person name="Shimoji M."/>
            <person name="Hirano T."/>
            <person name="Itoh T."/>
            <person name="Kaga A."/>
            <person name="Tomooka N."/>
        </authorList>
    </citation>
    <scope>NUCLEOTIDE SEQUENCE [LARGE SCALE GENOMIC DNA]</scope>
    <source>
        <strain evidence="3">cv. Shumari</strain>
    </source>
</reference>
<proteinExistence type="predicted"/>
<evidence type="ECO:0000313" key="3">
    <source>
        <dbReference type="Proteomes" id="UP000291084"/>
    </source>
</evidence>
<keyword evidence="1" id="KW-1133">Transmembrane helix</keyword>
<organism evidence="2 3">
    <name type="scientific">Vigna angularis var. angularis</name>
    <dbReference type="NCBI Taxonomy" id="157739"/>
    <lineage>
        <taxon>Eukaryota</taxon>
        <taxon>Viridiplantae</taxon>
        <taxon>Streptophyta</taxon>
        <taxon>Embryophyta</taxon>
        <taxon>Tracheophyta</taxon>
        <taxon>Spermatophyta</taxon>
        <taxon>Magnoliopsida</taxon>
        <taxon>eudicotyledons</taxon>
        <taxon>Gunneridae</taxon>
        <taxon>Pentapetalae</taxon>
        <taxon>rosids</taxon>
        <taxon>fabids</taxon>
        <taxon>Fabales</taxon>
        <taxon>Fabaceae</taxon>
        <taxon>Papilionoideae</taxon>
        <taxon>50 kb inversion clade</taxon>
        <taxon>NPAAA clade</taxon>
        <taxon>indigoferoid/millettioid clade</taxon>
        <taxon>Phaseoleae</taxon>
        <taxon>Vigna</taxon>
    </lineage>
</organism>
<evidence type="ECO:0000256" key="1">
    <source>
        <dbReference type="SAM" id="Phobius"/>
    </source>
</evidence>
<dbReference type="Proteomes" id="UP000291084">
    <property type="component" value="Chromosome 5"/>
</dbReference>
<keyword evidence="1" id="KW-0812">Transmembrane</keyword>
<keyword evidence="3" id="KW-1185">Reference proteome</keyword>
<keyword evidence="1" id="KW-0472">Membrane</keyword>